<protein>
    <submittedName>
        <fullName evidence="7">LIM zinc-binding domain-containing protein</fullName>
    </submittedName>
</protein>
<feature type="domain" description="LIM zinc-binding" evidence="5">
    <location>
        <begin position="1"/>
        <end position="47"/>
    </location>
</feature>
<sequence length="99" mass="11285">RCVTALDKTWHPDHFVCAECGREFGEDGFHEKEGRAYCRTDYFRMFAPKCRGCKRPISNNFVTALGTHWHPECFVCQDCGVGFQGGSFFDHDGLPLCET</sequence>
<accession>A0A914V2K1</accession>
<evidence type="ECO:0000259" key="5">
    <source>
        <dbReference type="PROSITE" id="PS50023"/>
    </source>
</evidence>
<dbReference type="GO" id="GO:0046872">
    <property type="term" value="F:metal ion binding"/>
    <property type="evidence" value="ECO:0007669"/>
    <property type="project" value="UniProtKB-KW"/>
</dbReference>
<evidence type="ECO:0000256" key="3">
    <source>
        <dbReference type="ARBA" id="ARBA00023038"/>
    </source>
</evidence>
<dbReference type="PANTHER" id="PTHR24216">
    <property type="entry name" value="PAXILLIN-RELATED"/>
    <property type="match status" value="1"/>
</dbReference>
<name>A0A914V2K1_9BILA</name>
<dbReference type="SUPFAM" id="SSF57716">
    <property type="entry name" value="Glucocorticoid receptor-like (DNA-binding domain)"/>
    <property type="match status" value="1"/>
</dbReference>
<proteinExistence type="predicted"/>
<organism evidence="6 7">
    <name type="scientific">Plectus sambesii</name>
    <dbReference type="NCBI Taxonomy" id="2011161"/>
    <lineage>
        <taxon>Eukaryota</taxon>
        <taxon>Metazoa</taxon>
        <taxon>Ecdysozoa</taxon>
        <taxon>Nematoda</taxon>
        <taxon>Chromadorea</taxon>
        <taxon>Plectida</taxon>
        <taxon>Plectina</taxon>
        <taxon>Plectoidea</taxon>
        <taxon>Plectidae</taxon>
        <taxon>Plectus</taxon>
    </lineage>
</organism>
<dbReference type="WBParaSite" id="PSAMB.scaffold14740size1792.g36217.t1">
    <property type="protein sequence ID" value="PSAMB.scaffold14740size1792.g36217.t1"/>
    <property type="gene ID" value="PSAMB.scaffold14740size1792.g36217"/>
</dbReference>
<evidence type="ECO:0000313" key="6">
    <source>
        <dbReference type="Proteomes" id="UP000887566"/>
    </source>
</evidence>
<evidence type="ECO:0000256" key="2">
    <source>
        <dbReference type="ARBA" id="ARBA00022833"/>
    </source>
</evidence>
<dbReference type="CDD" id="cd09338">
    <property type="entry name" value="LIM3_Paxillin_like"/>
    <property type="match status" value="1"/>
</dbReference>
<keyword evidence="2 4" id="KW-0862">Zinc</keyword>
<dbReference type="InterPro" id="IPR001781">
    <property type="entry name" value="Znf_LIM"/>
</dbReference>
<dbReference type="FunFam" id="2.10.110.10:FF:000018">
    <property type="entry name" value="Paxillin isoform 1"/>
    <property type="match status" value="1"/>
</dbReference>
<dbReference type="FunFam" id="2.10.110.10:FF:000012">
    <property type="entry name" value="Paxillin isoform 1"/>
    <property type="match status" value="1"/>
</dbReference>
<dbReference type="GO" id="GO:0070161">
    <property type="term" value="C:anchoring junction"/>
    <property type="evidence" value="ECO:0007669"/>
    <property type="project" value="UniProtKB-ARBA"/>
</dbReference>
<dbReference type="Proteomes" id="UP000887566">
    <property type="component" value="Unplaced"/>
</dbReference>
<dbReference type="PROSITE" id="PS00478">
    <property type="entry name" value="LIM_DOMAIN_1"/>
    <property type="match status" value="1"/>
</dbReference>
<dbReference type="PROSITE" id="PS50023">
    <property type="entry name" value="LIM_DOMAIN_2"/>
    <property type="match status" value="2"/>
</dbReference>
<reference evidence="7" key="1">
    <citation type="submission" date="2022-11" db="UniProtKB">
        <authorList>
            <consortium name="WormBaseParasite"/>
        </authorList>
    </citation>
    <scope>IDENTIFICATION</scope>
</reference>
<keyword evidence="3 4" id="KW-0440">LIM domain</keyword>
<keyword evidence="6" id="KW-1185">Reference proteome</keyword>
<dbReference type="Pfam" id="PF00412">
    <property type="entry name" value="LIM"/>
    <property type="match status" value="2"/>
</dbReference>
<evidence type="ECO:0000256" key="1">
    <source>
        <dbReference type="ARBA" id="ARBA00022723"/>
    </source>
</evidence>
<evidence type="ECO:0000313" key="7">
    <source>
        <dbReference type="WBParaSite" id="PSAMB.scaffold14740size1792.g36217.t1"/>
    </source>
</evidence>
<evidence type="ECO:0000256" key="4">
    <source>
        <dbReference type="PROSITE-ProRule" id="PRU00125"/>
    </source>
</evidence>
<keyword evidence="1 4" id="KW-0479">Metal-binding</keyword>
<dbReference type="AlphaFoldDB" id="A0A914V2K1"/>
<dbReference type="SMART" id="SM00132">
    <property type="entry name" value="LIM"/>
    <property type="match status" value="2"/>
</dbReference>
<feature type="domain" description="LIM zinc-binding" evidence="5">
    <location>
        <begin position="48"/>
        <end position="99"/>
    </location>
</feature>
<dbReference type="PANTHER" id="PTHR24216:SF8">
    <property type="entry name" value="PAXILLIN, ISOFORM F"/>
    <property type="match status" value="1"/>
</dbReference>
<dbReference type="Gene3D" id="2.10.110.10">
    <property type="entry name" value="Cysteine Rich Protein"/>
    <property type="match status" value="2"/>
</dbReference>